<gene>
    <name evidence="1" type="ORF">FKW44_015021</name>
</gene>
<proteinExistence type="predicted"/>
<organism evidence="1 2">
    <name type="scientific">Caligus rogercresseyi</name>
    <name type="common">Sea louse</name>
    <dbReference type="NCBI Taxonomy" id="217165"/>
    <lineage>
        <taxon>Eukaryota</taxon>
        <taxon>Metazoa</taxon>
        <taxon>Ecdysozoa</taxon>
        <taxon>Arthropoda</taxon>
        <taxon>Crustacea</taxon>
        <taxon>Multicrustacea</taxon>
        <taxon>Hexanauplia</taxon>
        <taxon>Copepoda</taxon>
        <taxon>Siphonostomatoida</taxon>
        <taxon>Caligidae</taxon>
        <taxon>Caligus</taxon>
    </lineage>
</organism>
<keyword evidence="2" id="KW-1185">Reference proteome</keyword>
<evidence type="ECO:0000313" key="1">
    <source>
        <dbReference type="EMBL" id="QQP40835.1"/>
    </source>
</evidence>
<evidence type="ECO:0000313" key="2">
    <source>
        <dbReference type="Proteomes" id="UP000595437"/>
    </source>
</evidence>
<protein>
    <submittedName>
        <fullName evidence="1">Uncharacterized protein</fullName>
    </submittedName>
</protein>
<dbReference type="AlphaFoldDB" id="A0A7T8GZQ0"/>
<dbReference type="EMBL" id="CP045899">
    <property type="protein sequence ID" value="QQP40835.1"/>
    <property type="molecule type" value="Genomic_DNA"/>
</dbReference>
<name>A0A7T8GZQ0_CALRO</name>
<accession>A0A7T8GZQ0</accession>
<reference evidence="2" key="1">
    <citation type="submission" date="2021-01" db="EMBL/GenBank/DDBJ databases">
        <title>Caligus Genome Assembly.</title>
        <authorList>
            <person name="Gallardo-Escarate C."/>
        </authorList>
    </citation>
    <scope>NUCLEOTIDE SEQUENCE [LARGE SCALE GENOMIC DNA]</scope>
</reference>
<dbReference type="Proteomes" id="UP000595437">
    <property type="component" value="Chromosome 10"/>
</dbReference>
<sequence length="64" mass="7892">MRRELYRQPSPKSFTLSKQFLPLVWKQKEHFPPQEFLTKLRSCLDDRSLDTLCMLRHFFLHNKK</sequence>